<dbReference type="SUPFAM" id="SSF48576">
    <property type="entry name" value="Terpenoid synthases"/>
    <property type="match status" value="1"/>
</dbReference>
<accession>A0A1B4V530</accession>
<evidence type="ECO:0000313" key="2">
    <source>
        <dbReference type="Proteomes" id="UP000218899"/>
    </source>
</evidence>
<dbReference type="OrthoDB" id="9807580at2"/>
<proteinExistence type="predicted"/>
<dbReference type="RefSeq" id="WP_096461123.1">
    <property type="nucleotide sequence ID" value="NZ_AP014936.1"/>
</dbReference>
<dbReference type="KEGG" id="sva:SVA_2084"/>
<protein>
    <submittedName>
        <fullName evidence="1">Phytoene synthase</fullName>
    </submittedName>
</protein>
<reference evidence="1 2" key="1">
    <citation type="submission" date="2015-08" db="EMBL/GenBank/DDBJ databases">
        <title>Complete genome sequence of Sulfurifustis variabilis.</title>
        <authorList>
            <person name="Miura A."/>
            <person name="Kojima H."/>
            <person name="Fukui M."/>
        </authorList>
    </citation>
    <scope>NUCLEOTIDE SEQUENCE [LARGE SCALE GENOMIC DNA]</scope>
    <source>
        <strain evidence="2">skN76</strain>
    </source>
</reference>
<dbReference type="InterPro" id="IPR002060">
    <property type="entry name" value="Squ/phyt_synthse"/>
</dbReference>
<keyword evidence="2" id="KW-1185">Reference proteome</keyword>
<dbReference type="PANTHER" id="PTHR31480">
    <property type="entry name" value="BIFUNCTIONAL LYCOPENE CYCLASE/PHYTOENE SYNTHASE"/>
    <property type="match status" value="1"/>
</dbReference>
<dbReference type="AlphaFoldDB" id="A0A1B4V530"/>
<sequence length="292" mass="31599">MAHPLLRHALPSAKSADGPVAQALAYSRAKLAGSDFHYAVLAAPSRLRPPLAAVYALWRELDEIAEECRDPTVAVHKLAWWRGEIDAIFEGRPRHPASVAVHALARKEITRAPLQRQLDALHRSLSSPGFDDIEALEMHARDTDGALVALAARLLAVPDASLADLGVGLRLARVIAGLGADARSGRLALPGDELARRGISPTDLLRRGDGEPLRDLLGALHRRSLAFLDLPASLPSSERTRLRPLCVLAALARATLEEIARDGYRVLDHGVELTPLRKLWLAWKGCRAGARG</sequence>
<evidence type="ECO:0000313" key="1">
    <source>
        <dbReference type="EMBL" id="BAU48636.1"/>
    </source>
</evidence>
<dbReference type="EMBL" id="AP014936">
    <property type="protein sequence ID" value="BAU48636.1"/>
    <property type="molecule type" value="Genomic_DNA"/>
</dbReference>
<dbReference type="GO" id="GO:0016765">
    <property type="term" value="F:transferase activity, transferring alkyl or aryl (other than methyl) groups"/>
    <property type="evidence" value="ECO:0007669"/>
    <property type="project" value="UniProtKB-ARBA"/>
</dbReference>
<dbReference type="Gene3D" id="1.10.600.10">
    <property type="entry name" value="Farnesyl Diphosphate Synthase"/>
    <property type="match status" value="1"/>
</dbReference>
<dbReference type="Proteomes" id="UP000218899">
    <property type="component" value="Chromosome"/>
</dbReference>
<name>A0A1B4V530_9GAMM</name>
<dbReference type="InterPro" id="IPR008949">
    <property type="entry name" value="Isoprenoid_synthase_dom_sf"/>
</dbReference>
<dbReference type="Pfam" id="PF00494">
    <property type="entry name" value="SQS_PSY"/>
    <property type="match status" value="1"/>
</dbReference>
<organism evidence="1 2">
    <name type="scientific">Sulfurifustis variabilis</name>
    <dbReference type="NCBI Taxonomy" id="1675686"/>
    <lineage>
        <taxon>Bacteria</taxon>
        <taxon>Pseudomonadati</taxon>
        <taxon>Pseudomonadota</taxon>
        <taxon>Gammaproteobacteria</taxon>
        <taxon>Acidiferrobacterales</taxon>
        <taxon>Acidiferrobacteraceae</taxon>
        <taxon>Sulfurifustis</taxon>
    </lineage>
</organism>
<gene>
    <name evidence="1" type="ORF">SVA_2084</name>
</gene>